<proteinExistence type="inferred from homology"/>
<keyword evidence="6 7" id="KW-0472">Membrane</keyword>
<keyword evidence="4 7" id="KW-0812">Transmembrane</keyword>
<reference evidence="10" key="1">
    <citation type="journal article" date="2019" name="Int. J. Syst. Evol. Microbiol.">
        <title>The Global Catalogue of Microorganisms (GCM) 10K type strain sequencing project: providing services to taxonomists for standard genome sequencing and annotation.</title>
        <authorList>
            <consortium name="The Broad Institute Genomics Platform"/>
            <consortium name="The Broad Institute Genome Sequencing Center for Infectious Disease"/>
            <person name="Wu L."/>
            <person name="Ma J."/>
        </authorList>
    </citation>
    <scope>NUCLEOTIDE SEQUENCE [LARGE SCALE GENOMIC DNA]</scope>
    <source>
        <strain evidence="10">CGMCC 1.15122</strain>
    </source>
</reference>
<gene>
    <name evidence="9" type="ORF">GCM10011382_27110</name>
</gene>
<dbReference type="PANTHER" id="PTHR40074:SF2">
    <property type="entry name" value="O-ACETYLTRANSFERASE WECH"/>
    <property type="match status" value="1"/>
</dbReference>
<dbReference type="Proteomes" id="UP000597301">
    <property type="component" value="Unassembled WGS sequence"/>
</dbReference>
<feature type="transmembrane region" description="Helical" evidence="7">
    <location>
        <begin position="49"/>
        <end position="68"/>
    </location>
</feature>
<feature type="transmembrane region" description="Helical" evidence="7">
    <location>
        <begin position="120"/>
        <end position="142"/>
    </location>
</feature>
<organism evidence="9 10">
    <name type="scientific">Vreelandella lutescens</name>
    <dbReference type="NCBI Taxonomy" id="1602943"/>
    <lineage>
        <taxon>Bacteria</taxon>
        <taxon>Pseudomonadati</taxon>
        <taxon>Pseudomonadota</taxon>
        <taxon>Gammaproteobacteria</taxon>
        <taxon>Oceanospirillales</taxon>
        <taxon>Halomonadaceae</taxon>
        <taxon>Vreelandella</taxon>
    </lineage>
</organism>
<protein>
    <recommendedName>
        <fullName evidence="8">Acyltransferase 3 domain-containing protein</fullName>
    </recommendedName>
</protein>
<feature type="transmembrane region" description="Helical" evidence="7">
    <location>
        <begin position="154"/>
        <end position="173"/>
    </location>
</feature>
<name>A0ABQ1PDX6_9GAMM</name>
<comment type="caution">
    <text evidence="9">The sequence shown here is derived from an EMBL/GenBank/DDBJ whole genome shotgun (WGS) entry which is preliminary data.</text>
</comment>
<sequence>MAGGLMQKVEEIYWLRAYGCVAVFLFHWLDHLNQRVDNVVTDLMRIPLVLGTPVFLFISVFVFAVRYDKQVPPGFLLQRVKYVMLPYLVYGFIYSTAQWWNLAGSDDAVGFWENAKAYFIYAGWHGYFLIIAMQFYAAYWAYTRWQLWRLHPVPWLWAACIVSMAYWGLAYWFEIEPPGYLLWIAPLGWVYLFFLALVLVRYYPLTPSETLIERPVWLQTLSQPRWLALFVGVIVLATFAHWLAFSSKEVWVIPFFVLFTLALMRGLKGRRAPGWVRYINAYSFGIYLAHPMFFTLTDTLVGTTTLPLEAYALLLILVGGVGSILLNKAVNTTTWGAMLFGKRLKV</sequence>
<dbReference type="InterPro" id="IPR002656">
    <property type="entry name" value="Acyl_transf_3_dom"/>
</dbReference>
<dbReference type="PANTHER" id="PTHR40074">
    <property type="entry name" value="O-ACETYLTRANSFERASE WECH"/>
    <property type="match status" value="1"/>
</dbReference>
<feature type="transmembrane region" description="Helical" evidence="7">
    <location>
        <begin position="80"/>
        <end position="100"/>
    </location>
</feature>
<keyword evidence="5 7" id="KW-1133">Transmembrane helix</keyword>
<dbReference type="EMBL" id="BMHM01000005">
    <property type="protein sequence ID" value="GGC95251.1"/>
    <property type="molecule type" value="Genomic_DNA"/>
</dbReference>
<evidence type="ECO:0000259" key="8">
    <source>
        <dbReference type="Pfam" id="PF01757"/>
    </source>
</evidence>
<evidence type="ECO:0000256" key="4">
    <source>
        <dbReference type="ARBA" id="ARBA00022692"/>
    </source>
</evidence>
<feature type="transmembrane region" description="Helical" evidence="7">
    <location>
        <begin position="279"/>
        <end position="296"/>
    </location>
</feature>
<feature type="transmembrane region" description="Helical" evidence="7">
    <location>
        <begin position="250"/>
        <end position="267"/>
    </location>
</feature>
<comment type="similarity">
    <text evidence="2">Belongs to the acyltransferase 3 family.</text>
</comment>
<evidence type="ECO:0000256" key="1">
    <source>
        <dbReference type="ARBA" id="ARBA00004651"/>
    </source>
</evidence>
<evidence type="ECO:0000256" key="3">
    <source>
        <dbReference type="ARBA" id="ARBA00022475"/>
    </source>
</evidence>
<feature type="domain" description="Acyltransferase 3" evidence="8">
    <location>
        <begin position="11"/>
        <end position="318"/>
    </location>
</feature>
<keyword evidence="10" id="KW-1185">Reference proteome</keyword>
<feature type="transmembrane region" description="Helical" evidence="7">
    <location>
        <begin position="308"/>
        <end position="326"/>
    </location>
</feature>
<comment type="subcellular location">
    <subcellularLocation>
        <location evidence="1">Cell membrane</location>
        <topology evidence="1">Multi-pass membrane protein</topology>
    </subcellularLocation>
</comment>
<evidence type="ECO:0000256" key="6">
    <source>
        <dbReference type="ARBA" id="ARBA00023136"/>
    </source>
</evidence>
<evidence type="ECO:0000256" key="7">
    <source>
        <dbReference type="SAM" id="Phobius"/>
    </source>
</evidence>
<feature type="transmembrane region" description="Helical" evidence="7">
    <location>
        <begin position="226"/>
        <end position="244"/>
    </location>
</feature>
<accession>A0ABQ1PDX6</accession>
<evidence type="ECO:0000313" key="9">
    <source>
        <dbReference type="EMBL" id="GGC95251.1"/>
    </source>
</evidence>
<feature type="transmembrane region" description="Helical" evidence="7">
    <location>
        <begin position="12"/>
        <end position="29"/>
    </location>
</feature>
<dbReference type="Pfam" id="PF01757">
    <property type="entry name" value="Acyl_transf_3"/>
    <property type="match status" value="1"/>
</dbReference>
<evidence type="ECO:0000256" key="2">
    <source>
        <dbReference type="ARBA" id="ARBA00007400"/>
    </source>
</evidence>
<feature type="transmembrane region" description="Helical" evidence="7">
    <location>
        <begin position="179"/>
        <end position="205"/>
    </location>
</feature>
<evidence type="ECO:0000313" key="10">
    <source>
        <dbReference type="Proteomes" id="UP000597301"/>
    </source>
</evidence>
<keyword evidence="3" id="KW-1003">Cell membrane</keyword>
<evidence type="ECO:0000256" key="5">
    <source>
        <dbReference type="ARBA" id="ARBA00022989"/>
    </source>
</evidence>